<feature type="region of interest" description="Disordered" evidence="1">
    <location>
        <begin position="1"/>
        <end position="63"/>
    </location>
</feature>
<feature type="region of interest" description="Disordered" evidence="1">
    <location>
        <begin position="377"/>
        <end position="402"/>
    </location>
</feature>
<name>A0A0K6G8V6_9AGAM</name>
<reference evidence="3 4" key="1">
    <citation type="submission" date="2015-07" db="EMBL/GenBank/DDBJ databases">
        <authorList>
            <person name="Noorani M."/>
        </authorList>
    </citation>
    <scope>NUCLEOTIDE SEQUENCE [LARGE SCALE GENOMIC DNA]</scope>
    <source>
        <strain evidence="3">BBA 69670</strain>
    </source>
</reference>
<dbReference type="EMBL" id="CYGV01001511">
    <property type="protein sequence ID" value="CUA75037.1"/>
    <property type="molecule type" value="Genomic_DNA"/>
</dbReference>
<sequence length="473" mass="49636">MAQRAPLAGRPPYATDDDDSIFADPAPRNRLPRPPVDNPNDRTSAYNTYDNYLDGRNSHTSASAGIGGALLAIDSDSDDETDLHSVPPQRNADTGSRAALYAAASGMNNPPPHSPSPTRSPTSPAPPYSPPANGRTPTDAKPSPGLGTPVSPGASSSRMPSPQPGSSLASPRPVYAPNTPSRQAAFDVHSQQPHPPSNLTVQIPAPPSANLRADIQSRGPTMPTAAFMAPPANGGGGTPSTAGFGAIPGTPNEGLHPHPLQAPSTPITPVFAAPPRVNFDEKSFNTPILRGDKEETLIARRGEKGDDFWRRFSMVAKEENAKPVNQKTSHWLKRTEAGKSGFSRCVWVVGIILLIGIAGGIAVGWYISRSNPDHYRPATLGGSDEQGINGKGTSSVPQSTTSTGGLVKIVHTSTSSAPATAATAAKRSENSSERIVARVFGQPPANLGSDLPLAVNKVRQHQQSKRRAWDQVI</sequence>
<dbReference type="AlphaFoldDB" id="A0A0K6G8V6"/>
<feature type="transmembrane region" description="Helical" evidence="2">
    <location>
        <begin position="346"/>
        <end position="367"/>
    </location>
</feature>
<accession>A0A0K6G8V6</accession>
<feature type="compositionally biased region" description="Polar residues" evidence="1">
    <location>
        <begin position="41"/>
        <end position="50"/>
    </location>
</feature>
<keyword evidence="2" id="KW-0812">Transmembrane</keyword>
<protein>
    <submittedName>
        <fullName evidence="3">Uncharacterized protein</fullName>
    </submittedName>
</protein>
<evidence type="ECO:0000313" key="4">
    <source>
        <dbReference type="Proteomes" id="UP000044841"/>
    </source>
</evidence>
<keyword evidence="2" id="KW-1133">Transmembrane helix</keyword>
<feature type="region of interest" description="Disordered" evidence="1">
    <location>
        <begin position="232"/>
        <end position="257"/>
    </location>
</feature>
<keyword evidence="2" id="KW-0472">Membrane</keyword>
<evidence type="ECO:0000256" key="1">
    <source>
        <dbReference type="SAM" id="MobiDB-lite"/>
    </source>
</evidence>
<proteinExistence type="predicted"/>
<feature type="compositionally biased region" description="Polar residues" evidence="1">
    <location>
        <begin position="391"/>
        <end position="402"/>
    </location>
</feature>
<feature type="compositionally biased region" description="Polar residues" evidence="1">
    <location>
        <begin position="189"/>
        <end position="201"/>
    </location>
</feature>
<keyword evidence="4" id="KW-1185">Reference proteome</keyword>
<dbReference type="Proteomes" id="UP000044841">
    <property type="component" value="Unassembled WGS sequence"/>
</dbReference>
<feature type="region of interest" description="Disordered" evidence="1">
    <location>
        <begin position="76"/>
        <end position="205"/>
    </location>
</feature>
<evidence type="ECO:0000313" key="3">
    <source>
        <dbReference type="EMBL" id="CUA75037.1"/>
    </source>
</evidence>
<gene>
    <name evidence="3" type="ORF">RSOLAG22IIIB_01675</name>
</gene>
<organism evidence="3 4">
    <name type="scientific">Rhizoctonia solani</name>
    <dbReference type="NCBI Taxonomy" id="456999"/>
    <lineage>
        <taxon>Eukaryota</taxon>
        <taxon>Fungi</taxon>
        <taxon>Dikarya</taxon>
        <taxon>Basidiomycota</taxon>
        <taxon>Agaricomycotina</taxon>
        <taxon>Agaricomycetes</taxon>
        <taxon>Cantharellales</taxon>
        <taxon>Ceratobasidiaceae</taxon>
        <taxon>Rhizoctonia</taxon>
    </lineage>
</organism>
<feature type="compositionally biased region" description="Polar residues" evidence="1">
    <location>
        <begin position="153"/>
        <end position="169"/>
    </location>
</feature>
<evidence type="ECO:0000256" key="2">
    <source>
        <dbReference type="SAM" id="Phobius"/>
    </source>
</evidence>